<comment type="function">
    <text evidence="6">Catalyzes the reduction of dTDP-6-deoxy-L-lyxo-4-hexulose to yield dTDP-L-rhamnose.</text>
</comment>
<sequence>MRLVVSGKTGQVATALREAGAGQGVSVIAMGRPELDLADPREGLFKIAEARPDVIVSAAAYTAVDKAETDADMARRVNAAGPAALAELAADLSIPIVHLSTDYVFDGSKPTPYVESDATNPLGVYGATKLAGERAIAAATDNHAILRTAWVYSPFGGNFLKTMLRLAETRSELRVVDDQRGNPTSALDLATAVIAVAKNLLARPDDAKLRGTFHVAGSGEASWADFAIEIFAVAKSLGGPGANVTRIGTADYPTPARRPANSRLDTFKLKATHGLTMPGWQASTRHTIERLLAGMDHRLEEQRSR</sequence>
<organism evidence="8 9">
    <name type="scientific">Candidatus Devosia phytovorans</name>
    <dbReference type="NCBI Taxonomy" id="3121372"/>
    <lineage>
        <taxon>Bacteria</taxon>
        <taxon>Pseudomonadati</taxon>
        <taxon>Pseudomonadota</taxon>
        <taxon>Alphaproteobacteria</taxon>
        <taxon>Hyphomicrobiales</taxon>
        <taxon>Devosiaceae</taxon>
        <taxon>Devosia</taxon>
    </lineage>
</organism>
<dbReference type="Pfam" id="PF04321">
    <property type="entry name" value="RmlD_sub_bind"/>
    <property type="match status" value="1"/>
</dbReference>
<gene>
    <name evidence="8" type="primary">rfbD</name>
    <name evidence="8" type="ORF">P0Y65_16275</name>
</gene>
<dbReference type="PANTHER" id="PTHR10491:SF4">
    <property type="entry name" value="METHIONINE ADENOSYLTRANSFERASE 2 SUBUNIT BETA"/>
    <property type="match status" value="1"/>
</dbReference>
<evidence type="ECO:0000313" key="8">
    <source>
        <dbReference type="EMBL" id="WEK03734.1"/>
    </source>
</evidence>
<dbReference type="Gene3D" id="3.90.25.10">
    <property type="entry name" value="UDP-galactose 4-epimerase, domain 1"/>
    <property type="match status" value="1"/>
</dbReference>
<dbReference type="NCBIfam" id="TIGR01214">
    <property type="entry name" value="rmlD"/>
    <property type="match status" value="1"/>
</dbReference>
<dbReference type="SUPFAM" id="SSF51735">
    <property type="entry name" value="NAD(P)-binding Rossmann-fold domains"/>
    <property type="match status" value="1"/>
</dbReference>
<comment type="pathway">
    <text evidence="1 6">Carbohydrate biosynthesis; dTDP-L-rhamnose biosynthesis.</text>
</comment>
<dbReference type="Proteomes" id="UP001217476">
    <property type="component" value="Chromosome"/>
</dbReference>
<comment type="similarity">
    <text evidence="2 6">Belongs to the dTDP-4-dehydrorhamnose reductase family.</text>
</comment>
<dbReference type="EC" id="1.1.1.133" evidence="3 6"/>
<feature type="domain" description="RmlD-like substrate binding" evidence="7">
    <location>
        <begin position="1"/>
        <end position="291"/>
    </location>
</feature>
<evidence type="ECO:0000313" key="9">
    <source>
        <dbReference type="Proteomes" id="UP001217476"/>
    </source>
</evidence>
<evidence type="ECO:0000256" key="6">
    <source>
        <dbReference type="RuleBase" id="RU364082"/>
    </source>
</evidence>
<evidence type="ECO:0000256" key="3">
    <source>
        <dbReference type="ARBA" id="ARBA00012929"/>
    </source>
</evidence>
<dbReference type="InterPro" id="IPR005913">
    <property type="entry name" value="dTDP_dehydrorham_reduct"/>
</dbReference>
<protein>
    <recommendedName>
        <fullName evidence="4 6">dTDP-4-dehydrorhamnose reductase</fullName>
        <ecNumber evidence="3 6">1.1.1.133</ecNumber>
    </recommendedName>
</protein>
<accession>A0AAJ5VS56</accession>
<keyword evidence="6 8" id="KW-0560">Oxidoreductase</keyword>
<dbReference type="InterPro" id="IPR029903">
    <property type="entry name" value="RmlD-like-bd"/>
</dbReference>
<evidence type="ECO:0000256" key="2">
    <source>
        <dbReference type="ARBA" id="ARBA00010944"/>
    </source>
</evidence>
<evidence type="ECO:0000256" key="1">
    <source>
        <dbReference type="ARBA" id="ARBA00004781"/>
    </source>
</evidence>
<dbReference type="InterPro" id="IPR036291">
    <property type="entry name" value="NAD(P)-bd_dom_sf"/>
</dbReference>
<dbReference type="AlphaFoldDB" id="A0AAJ5VS56"/>
<dbReference type="PANTHER" id="PTHR10491">
    <property type="entry name" value="DTDP-4-DEHYDRORHAMNOSE REDUCTASE"/>
    <property type="match status" value="1"/>
</dbReference>
<dbReference type="Gene3D" id="3.40.50.720">
    <property type="entry name" value="NAD(P)-binding Rossmann-like Domain"/>
    <property type="match status" value="1"/>
</dbReference>
<evidence type="ECO:0000256" key="4">
    <source>
        <dbReference type="ARBA" id="ARBA00017099"/>
    </source>
</evidence>
<name>A0AAJ5VS56_9HYPH</name>
<dbReference type="GO" id="GO:0008831">
    <property type="term" value="F:dTDP-4-dehydrorhamnose reductase activity"/>
    <property type="evidence" value="ECO:0007669"/>
    <property type="project" value="UniProtKB-EC"/>
</dbReference>
<keyword evidence="6" id="KW-0521">NADP</keyword>
<comment type="catalytic activity">
    <reaction evidence="5 6">
        <text>dTDP-beta-L-rhamnose + NADP(+) = dTDP-4-dehydro-beta-L-rhamnose + NADPH + H(+)</text>
        <dbReference type="Rhea" id="RHEA:21796"/>
        <dbReference type="ChEBI" id="CHEBI:15378"/>
        <dbReference type="ChEBI" id="CHEBI:57510"/>
        <dbReference type="ChEBI" id="CHEBI:57783"/>
        <dbReference type="ChEBI" id="CHEBI:58349"/>
        <dbReference type="ChEBI" id="CHEBI:62830"/>
        <dbReference type="EC" id="1.1.1.133"/>
    </reaction>
</comment>
<proteinExistence type="inferred from homology"/>
<reference evidence="8" key="1">
    <citation type="submission" date="2023-03" db="EMBL/GenBank/DDBJ databases">
        <title>Andean soil-derived lignocellulolytic bacterial consortium as a source of novel taxa and putative plastic-active enzymes.</title>
        <authorList>
            <person name="Diaz-Garcia L."/>
            <person name="Chuvochina M."/>
            <person name="Feuerriegel G."/>
            <person name="Bunk B."/>
            <person name="Sproer C."/>
            <person name="Streit W.R."/>
            <person name="Rodriguez L.M."/>
            <person name="Overmann J."/>
            <person name="Jimenez D.J."/>
        </authorList>
    </citation>
    <scope>NUCLEOTIDE SEQUENCE</scope>
    <source>
        <strain evidence="8">MAG 4196</strain>
    </source>
</reference>
<evidence type="ECO:0000256" key="5">
    <source>
        <dbReference type="ARBA" id="ARBA00048200"/>
    </source>
</evidence>
<evidence type="ECO:0000259" key="7">
    <source>
        <dbReference type="Pfam" id="PF04321"/>
    </source>
</evidence>
<dbReference type="EMBL" id="CP119312">
    <property type="protein sequence ID" value="WEK03734.1"/>
    <property type="molecule type" value="Genomic_DNA"/>
</dbReference>
<dbReference type="CDD" id="cd05254">
    <property type="entry name" value="dTDP_HR_like_SDR_e"/>
    <property type="match status" value="1"/>
</dbReference>
<comment type="cofactor">
    <cofactor evidence="6">
        <name>Mg(2+)</name>
        <dbReference type="ChEBI" id="CHEBI:18420"/>
    </cofactor>
    <text evidence="6">Binds 1 Mg(2+) ion per monomer.</text>
</comment>